<keyword evidence="1 2" id="KW-0238">DNA-binding</keyword>
<dbReference type="PANTHER" id="PTHR30055:SF226">
    <property type="entry name" value="HTH-TYPE TRANSCRIPTIONAL REGULATOR PKSA"/>
    <property type="match status" value="1"/>
</dbReference>
<dbReference type="Proteomes" id="UP001432062">
    <property type="component" value="Chromosome"/>
</dbReference>
<dbReference type="InterPro" id="IPR036271">
    <property type="entry name" value="Tet_transcr_reg_TetR-rel_C_sf"/>
</dbReference>
<proteinExistence type="predicted"/>
<dbReference type="SUPFAM" id="SSF46689">
    <property type="entry name" value="Homeodomain-like"/>
    <property type="match status" value="1"/>
</dbReference>
<evidence type="ECO:0000259" key="3">
    <source>
        <dbReference type="PROSITE" id="PS50977"/>
    </source>
</evidence>
<evidence type="ECO:0000256" key="2">
    <source>
        <dbReference type="PROSITE-ProRule" id="PRU00335"/>
    </source>
</evidence>
<sequence length="210" mass="22826">MTIVDRQYGGRAVSERKAERRQRFLDAAIRTFAERGYADCSLADVCTAAGLSKRQFYEEFQTREDVLIASYDYIQDQSAAVVGQAVAALGPDTDIAAGLTAVLTAFIGSISSDPYRAKVAFVEVVGVSERMEKHRRERRHAWAGAIEALLISIAGPDIRVRGGITWAASALIGAINGVAHEWILADPRPPITQLVEVLVPIANSLILTEE</sequence>
<feature type="domain" description="HTH tetR-type" evidence="3">
    <location>
        <begin position="18"/>
        <end position="78"/>
    </location>
</feature>
<dbReference type="InterPro" id="IPR001647">
    <property type="entry name" value="HTH_TetR"/>
</dbReference>
<reference evidence="4" key="1">
    <citation type="submission" date="2022-10" db="EMBL/GenBank/DDBJ databases">
        <title>The complete genomes of actinobacterial strains from the NBC collection.</title>
        <authorList>
            <person name="Joergensen T.S."/>
            <person name="Alvarez Arevalo M."/>
            <person name="Sterndorff E.B."/>
            <person name="Faurdal D."/>
            <person name="Vuksanovic O."/>
            <person name="Mourched A.-S."/>
            <person name="Charusanti P."/>
            <person name="Shaw S."/>
            <person name="Blin K."/>
            <person name="Weber T."/>
        </authorList>
    </citation>
    <scope>NUCLEOTIDE SEQUENCE</scope>
    <source>
        <strain evidence="4">NBC_01482</strain>
    </source>
</reference>
<evidence type="ECO:0000256" key="1">
    <source>
        <dbReference type="ARBA" id="ARBA00023125"/>
    </source>
</evidence>
<evidence type="ECO:0000313" key="4">
    <source>
        <dbReference type="EMBL" id="WUV42586.1"/>
    </source>
</evidence>
<dbReference type="InterPro" id="IPR009057">
    <property type="entry name" value="Homeodomain-like_sf"/>
</dbReference>
<name>A0ABZ1YI10_9NOCA</name>
<dbReference type="Gene3D" id="1.10.357.10">
    <property type="entry name" value="Tetracycline Repressor, domain 2"/>
    <property type="match status" value="1"/>
</dbReference>
<keyword evidence="5" id="KW-1185">Reference proteome</keyword>
<organism evidence="4 5">
    <name type="scientific">Nocardia vinacea</name>
    <dbReference type="NCBI Taxonomy" id="96468"/>
    <lineage>
        <taxon>Bacteria</taxon>
        <taxon>Bacillati</taxon>
        <taxon>Actinomycetota</taxon>
        <taxon>Actinomycetes</taxon>
        <taxon>Mycobacteriales</taxon>
        <taxon>Nocardiaceae</taxon>
        <taxon>Nocardia</taxon>
    </lineage>
</organism>
<dbReference type="RefSeq" id="WP_329405245.1">
    <property type="nucleotide sequence ID" value="NZ_CP109441.1"/>
</dbReference>
<dbReference type="InterPro" id="IPR050109">
    <property type="entry name" value="HTH-type_TetR-like_transc_reg"/>
</dbReference>
<gene>
    <name evidence="4" type="ORF">OG563_25360</name>
</gene>
<dbReference type="PROSITE" id="PS50977">
    <property type="entry name" value="HTH_TETR_2"/>
    <property type="match status" value="1"/>
</dbReference>
<dbReference type="SUPFAM" id="SSF48498">
    <property type="entry name" value="Tetracyclin repressor-like, C-terminal domain"/>
    <property type="match status" value="1"/>
</dbReference>
<accession>A0ABZ1YI10</accession>
<dbReference type="PANTHER" id="PTHR30055">
    <property type="entry name" value="HTH-TYPE TRANSCRIPTIONAL REGULATOR RUTR"/>
    <property type="match status" value="1"/>
</dbReference>
<protein>
    <submittedName>
        <fullName evidence="4">TetR/AcrR family transcriptional regulator</fullName>
    </submittedName>
</protein>
<dbReference type="PRINTS" id="PR00455">
    <property type="entry name" value="HTHTETR"/>
</dbReference>
<dbReference type="EMBL" id="CP109441">
    <property type="protein sequence ID" value="WUV42586.1"/>
    <property type="molecule type" value="Genomic_DNA"/>
</dbReference>
<evidence type="ECO:0000313" key="5">
    <source>
        <dbReference type="Proteomes" id="UP001432062"/>
    </source>
</evidence>
<feature type="DNA-binding region" description="H-T-H motif" evidence="2">
    <location>
        <begin position="41"/>
        <end position="60"/>
    </location>
</feature>
<dbReference type="Pfam" id="PF00440">
    <property type="entry name" value="TetR_N"/>
    <property type="match status" value="1"/>
</dbReference>